<evidence type="ECO:0000313" key="2">
    <source>
        <dbReference type="EMBL" id="MBB4098393.1"/>
    </source>
</evidence>
<dbReference type="GO" id="GO:0005829">
    <property type="term" value="C:cytosol"/>
    <property type="evidence" value="ECO:0007669"/>
    <property type="project" value="TreeGrafter"/>
</dbReference>
<dbReference type="PANTHER" id="PTHR30543:SF21">
    <property type="entry name" value="NAD(P)H-DEPENDENT FMN REDUCTASE LOT6"/>
    <property type="match status" value="1"/>
</dbReference>
<proteinExistence type="predicted"/>
<name>A0A7W6NWM6_9SPHN</name>
<evidence type="ECO:0000313" key="3">
    <source>
        <dbReference type="Proteomes" id="UP000557392"/>
    </source>
</evidence>
<dbReference type="RefSeq" id="WP_221262694.1">
    <property type="nucleotide sequence ID" value="NZ_JACIEH010000002.1"/>
</dbReference>
<dbReference type="Proteomes" id="UP000557392">
    <property type="component" value="Unassembled WGS sequence"/>
</dbReference>
<dbReference type="InterPro" id="IPR050712">
    <property type="entry name" value="NAD(P)H-dep_reductase"/>
</dbReference>
<comment type="caution">
    <text evidence="2">The sequence shown here is derived from an EMBL/GenBank/DDBJ whole genome shotgun (WGS) entry which is preliminary data.</text>
</comment>
<dbReference type="GO" id="GO:0010181">
    <property type="term" value="F:FMN binding"/>
    <property type="evidence" value="ECO:0007669"/>
    <property type="project" value="TreeGrafter"/>
</dbReference>
<sequence>MLNLALIIGSTRPQRFADVPAQWIAAGAAERTDFALDILDLRDQNLPLFEEPVAPAWTQGVYSNPLAEEWRQKIGKYDGFIITAAEYNHGPTAVLKNALDSATFEWRRKPVAFIGYGGVGGARAIEQLRGVAVELHMAPIKAEVNIGMEPFLGILQQGKTLDDYPYLAASRTTLFDEIAWWGNALKAARTA</sequence>
<dbReference type="AlphaFoldDB" id="A0A7W6NWM6"/>
<dbReference type="PANTHER" id="PTHR30543">
    <property type="entry name" value="CHROMATE REDUCTASE"/>
    <property type="match status" value="1"/>
</dbReference>
<keyword evidence="3" id="KW-1185">Reference proteome</keyword>
<dbReference type="Pfam" id="PF03358">
    <property type="entry name" value="FMN_red"/>
    <property type="match status" value="1"/>
</dbReference>
<reference evidence="2 3" key="1">
    <citation type="submission" date="2020-08" db="EMBL/GenBank/DDBJ databases">
        <title>Genomic Encyclopedia of Type Strains, Phase IV (KMG-IV): sequencing the most valuable type-strain genomes for metagenomic binning, comparative biology and taxonomic classification.</title>
        <authorList>
            <person name="Goeker M."/>
        </authorList>
    </citation>
    <scope>NUCLEOTIDE SEQUENCE [LARGE SCALE GENOMIC DNA]</scope>
    <source>
        <strain evidence="2 3">DSM 101806</strain>
    </source>
</reference>
<dbReference type="Gene3D" id="3.40.50.360">
    <property type="match status" value="1"/>
</dbReference>
<dbReference type="InterPro" id="IPR029039">
    <property type="entry name" value="Flavoprotein-like_sf"/>
</dbReference>
<dbReference type="GO" id="GO:0016491">
    <property type="term" value="F:oxidoreductase activity"/>
    <property type="evidence" value="ECO:0007669"/>
    <property type="project" value="InterPro"/>
</dbReference>
<protein>
    <submittedName>
        <fullName evidence="2">NAD(P)H-dependent FMN reductase</fullName>
    </submittedName>
</protein>
<evidence type="ECO:0000259" key="1">
    <source>
        <dbReference type="Pfam" id="PF03358"/>
    </source>
</evidence>
<dbReference type="SUPFAM" id="SSF52218">
    <property type="entry name" value="Flavoproteins"/>
    <property type="match status" value="1"/>
</dbReference>
<organism evidence="2 3">
    <name type="scientific">Sphingomonas kyeonggiensis</name>
    <dbReference type="NCBI Taxonomy" id="1268553"/>
    <lineage>
        <taxon>Bacteria</taxon>
        <taxon>Pseudomonadati</taxon>
        <taxon>Pseudomonadota</taxon>
        <taxon>Alphaproteobacteria</taxon>
        <taxon>Sphingomonadales</taxon>
        <taxon>Sphingomonadaceae</taxon>
        <taxon>Sphingomonas</taxon>
    </lineage>
</organism>
<gene>
    <name evidence="2" type="ORF">GGR46_001957</name>
</gene>
<accession>A0A7W6NWM6</accession>
<dbReference type="InterPro" id="IPR005025">
    <property type="entry name" value="FMN_Rdtase-like_dom"/>
</dbReference>
<dbReference type="EMBL" id="JACIEH010000002">
    <property type="protein sequence ID" value="MBB4098393.1"/>
    <property type="molecule type" value="Genomic_DNA"/>
</dbReference>
<feature type="domain" description="NADPH-dependent FMN reductase-like" evidence="1">
    <location>
        <begin position="3"/>
        <end position="147"/>
    </location>
</feature>